<organism evidence="4 5">
    <name type="scientific">Pantoea coffeiphila</name>
    <dbReference type="NCBI Taxonomy" id="1465635"/>
    <lineage>
        <taxon>Bacteria</taxon>
        <taxon>Pseudomonadati</taxon>
        <taxon>Pseudomonadota</taxon>
        <taxon>Gammaproteobacteria</taxon>
        <taxon>Enterobacterales</taxon>
        <taxon>Erwiniaceae</taxon>
        <taxon>Pantoea</taxon>
    </lineage>
</organism>
<dbReference type="Pfam" id="PF00440">
    <property type="entry name" value="TetR_N"/>
    <property type="match status" value="1"/>
</dbReference>
<dbReference type="AlphaFoldDB" id="A0A2S9IE77"/>
<gene>
    <name evidence="4" type="ORF">CQW29_08160</name>
</gene>
<evidence type="ECO:0000256" key="1">
    <source>
        <dbReference type="ARBA" id="ARBA00023125"/>
    </source>
</evidence>
<dbReference type="PRINTS" id="PR00455">
    <property type="entry name" value="HTHTETR"/>
</dbReference>
<feature type="domain" description="HTH tetR-type" evidence="3">
    <location>
        <begin position="10"/>
        <end position="70"/>
    </location>
</feature>
<dbReference type="RefSeq" id="WP_105592228.1">
    <property type="nucleotide sequence ID" value="NZ_JAFBFW010000003.1"/>
</dbReference>
<dbReference type="Gene3D" id="1.10.357.10">
    <property type="entry name" value="Tetracycline Repressor, domain 2"/>
    <property type="match status" value="1"/>
</dbReference>
<dbReference type="GO" id="GO:0003677">
    <property type="term" value="F:DNA binding"/>
    <property type="evidence" value="ECO:0007669"/>
    <property type="project" value="UniProtKB-UniRule"/>
</dbReference>
<keyword evidence="5" id="KW-1185">Reference proteome</keyword>
<dbReference type="InterPro" id="IPR001647">
    <property type="entry name" value="HTH_TetR"/>
</dbReference>
<reference evidence="4 5" key="1">
    <citation type="submission" date="2017-10" db="EMBL/GenBank/DDBJ databases">
        <title>Draft genome of two endophytic bacteria isolated from 'guarana' Paullinia cupana (Mart.) Ducke.</title>
        <authorList>
            <person name="Siqueira K.A."/>
            <person name="Liotti R.G."/>
            <person name="Mendes T.A."/>
            <person name="Soares M.A."/>
        </authorList>
    </citation>
    <scope>NUCLEOTIDE SEQUENCE [LARGE SCALE GENOMIC DNA]</scope>
    <source>
        <strain evidence="4 5">342</strain>
    </source>
</reference>
<comment type="caution">
    <text evidence="4">The sequence shown here is derived from an EMBL/GenBank/DDBJ whole genome shotgun (WGS) entry which is preliminary data.</text>
</comment>
<dbReference type="SUPFAM" id="SSF46689">
    <property type="entry name" value="Homeodomain-like"/>
    <property type="match status" value="1"/>
</dbReference>
<dbReference type="InterPro" id="IPR009057">
    <property type="entry name" value="Homeodomain-like_sf"/>
</dbReference>
<keyword evidence="1 2" id="KW-0238">DNA-binding</keyword>
<dbReference type="Proteomes" id="UP000239181">
    <property type="component" value="Unassembled WGS sequence"/>
</dbReference>
<sequence>MAGETRTAAKLKKKIIIDATMRVLRKQGINQCNHRAVAEEAGVPLGSTTYYFKSLDDLLEAAMQSYLSDFKEITEKWFSQHAELPPADIVIKFLITTLMDRKLIHHEYEMYAAAISRPSLRPLSLSWLLIIEDMMLKYVTEDLLKSKLLSSMIDSLLMRSVLEPDSILFDEENLVTAIHLLLHK</sequence>
<protein>
    <submittedName>
        <fullName evidence="4">TetR family transcriptional regulator</fullName>
    </submittedName>
</protein>
<dbReference type="EMBL" id="PDET01000004">
    <property type="protein sequence ID" value="PRD16095.1"/>
    <property type="molecule type" value="Genomic_DNA"/>
</dbReference>
<evidence type="ECO:0000259" key="3">
    <source>
        <dbReference type="PROSITE" id="PS50977"/>
    </source>
</evidence>
<accession>A0A2S9IE77</accession>
<proteinExistence type="predicted"/>
<name>A0A2S9IE77_9GAMM</name>
<dbReference type="PROSITE" id="PS50977">
    <property type="entry name" value="HTH_TETR_2"/>
    <property type="match status" value="1"/>
</dbReference>
<evidence type="ECO:0000313" key="4">
    <source>
        <dbReference type="EMBL" id="PRD16095.1"/>
    </source>
</evidence>
<feature type="DNA-binding region" description="H-T-H motif" evidence="2">
    <location>
        <begin position="33"/>
        <end position="52"/>
    </location>
</feature>
<evidence type="ECO:0000256" key="2">
    <source>
        <dbReference type="PROSITE-ProRule" id="PRU00335"/>
    </source>
</evidence>
<evidence type="ECO:0000313" key="5">
    <source>
        <dbReference type="Proteomes" id="UP000239181"/>
    </source>
</evidence>
<dbReference type="OrthoDB" id="5816932at2"/>